<keyword evidence="7" id="KW-0325">Glycoprotein</keyword>
<keyword evidence="5 9" id="KW-0732">Signal</keyword>
<reference evidence="11 12" key="1">
    <citation type="submission" date="2024-01" db="EMBL/GenBank/DDBJ databases">
        <title>The complete chloroplast genome sequence of Lithospermum erythrorhizon: insights into the phylogenetic relationship among Boraginaceae species and the maternal lineages of purple gromwells.</title>
        <authorList>
            <person name="Okada T."/>
            <person name="Watanabe K."/>
        </authorList>
    </citation>
    <scope>NUCLEOTIDE SEQUENCE [LARGE SCALE GENOMIC DNA]</scope>
</reference>
<keyword evidence="6" id="KW-1015">Disulfide bond</keyword>
<sequence length="296" mass="29943">MTKNITNIATFFTILLPFWTLSSASAKSQAAPSPAVDCTTLVVNNMVDCLAFVSAESTTNKPQGTCCNGLKNVMKTHAQCLCKGFKNTAKFGLALNVTKALALPSACHVSTASVTNCGSFFPMASSPSAFADGPTTSMGGSEVAPTHAPSLAVDCTTLVVNNLVDCLSFVGPGSTTNKPEGTCCNGLKNVLKTNAQCLCQTFKNSGNFGIALNVTKALALPSICHISAPSVTNCGPFSPMASSPSAFVGAPPTSISGSEVAPAQALGSSGSLAVSVSAGLLVPSFVAAASLNLIQY</sequence>
<name>A0AAV3PZB4_LITER</name>
<evidence type="ECO:0000259" key="10">
    <source>
        <dbReference type="SMART" id="SM00499"/>
    </source>
</evidence>
<gene>
    <name evidence="11" type="ORF">LIER_14486</name>
</gene>
<feature type="domain" description="Bifunctional inhibitor/plant lipid transfer protein/seed storage helical" evidence="10">
    <location>
        <begin position="155"/>
        <end position="234"/>
    </location>
</feature>
<dbReference type="InterPro" id="IPR036312">
    <property type="entry name" value="Bifun_inhib/LTP/seed_sf"/>
</dbReference>
<feature type="chain" id="PRO_5043786063" description="Bifunctional inhibitor/plant lipid transfer protein/seed storage helical domain-containing protein" evidence="9">
    <location>
        <begin position="27"/>
        <end position="296"/>
    </location>
</feature>
<keyword evidence="8" id="KW-0449">Lipoprotein</keyword>
<evidence type="ECO:0000256" key="9">
    <source>
        <dbReference type="SAM" id="SignalP"/>
    </source>
</evidence>
<evidence type="ECO:0000256" key="6">
    <source>
        <dbReference type="ARBA" id="ARBA00023157"/>
    </source>
</evidence>
<feature type="signal peptide" evidence="9">
    <location>
        <begin position="1"/>
        <end position="26"/>
    </location>
</feature>
<dbReference type="Proteomes" id="UP001454036">
    <property type="component" value="Unassembled WGS sequence"/>
</dbReference>
<evidence type="ECO:0000256" key="2">
    <source>
        <dbReference type="ARBA" id="ARBA00009748"/>
    </source>
</evidence>
<dbReference type="InterPro" id="IPR016140">
    <property type="entry name" value="Bifunc_inhib/LTP/seed_store"/>
</dbReference>
<dbReference type="FunFam" id="1.10.110.10:FF:000001">
    <property type="entry name" value="Bifunctional inhibitor/lipid-transfer protein/seed storage 2S albumin superfamily protein"/>
    <property type="match status" value="1"/>
</dbReference>
<evidence type="ECO:0000256" key="3">
    <source>
        <dbReference type="ARBA" id="ARBA00022475"/>
    </source>
</evidence>
<feature type="domain" description="Bifunctional inhibitor/plant lipid transfer protein/seed storage helical" evidence="10">
    <location>
        <begin position="38"/>
        <end position="117"/>
    </location>
</feature>
<keyword evidence="3" id="KW-1003">Cell membrane</keyword>
<keyword evidence="4" id="KW-0336">GPI-anchor</keyword>
<evidence type="ECO:0000256" key="5">
    <source>
        <dbReference type="ARBA" id="ARBA00022729"/>
    </source>
</evidence>
<evidence type="ECO:0000313" key="11">
    <source>
        <dbReference type="EMBL" id="GAA0157162.1"/>
    </source>
</evidence>
<dbReference type="Gene3D" id="1.10.110.10">
    <property type="entry name" value="Plant lipid-transfer and hydrophobic proteins"/>
    <property type="match status" value="2"/>
</dbReference>
<keyword evidence="12" id="KW-1185">Reference proteome</keyword>
<dbReference type="PANTHER" id="PTHR33044">
    <property type="entry name" value="BIFUNCTIONAL INHIBITOR/LIPID-TRANSFER PROTEIN/SEED STORAGE 2S ALBUMIN SUPERFAMILY PROTEIN-RELATED"/>
    <property type="match status" value="1"/>
</dbReference>
<dbReference type="Pfam" id="PF14368">
    <property type="entry name" value="LTP_2"/>
    <property type="match status" value="2"/>
</dbReference>
<dbReference type="AlphaFoldDB" id="A0AAV3PZB4"/>
<comment type="subcellular location">
    <subcellularLocation>
        <location evidence="1">Cell membrane</location>
        <topology evidence="1">Lipid-anchor</topology>
        <topology evidence="1">GPI-anchor</topology>
    </subcellularLocation>
</comment>
<evidence type="ECO:0000313" key="12">
    <source>
        <dbReference type="Proteomes" id="UP001454036"/>
    </source>
</evidence>
<dbReference type="InterPro" id="IPR043325">
    <property type="entry name" value="LTSS"/>
</dbReference>
<dbReference type="EMBL" id="BAABME010003040">
    <property type="protein sequence ID" value="GAA0157162.1"/>
    <property type="molecule type" value="Genomic_DNA"/>
</dbReference>
<evidence type="ECO:0000256" key="1">
    <source>
        <dbReference type="ARBA" id="ARBA00004609"/>
    </source>
</evidence>
<dbReference type="SUPFAM" id="SSF47699">
    <property type="entry name" value="Bifunctional inhibitor/lipid-transfer protein/seed storage 2S albumin"/>
    <property type="match status" value="2"/>
</dbReference>
<evidence type="ECO:0000256" key="8">
    <source>
        <dbReference type="ARBA" id="ARBA00023288"/>
    </source>
</evidence>
<comment type="similarity">
    <text evidence="2">Belongs to the plant LTP family.</text>
</comment>
<protein>
    <recommendedName>
        <fullName evidence="10">Bifunctional inhibitor/plant lipid transfer protein/seed storage helical domain-containing protein</fullName>
    </recommendedName>
</protein>
<dbReference type="GO" id="GO:0098552">
    <property type="term" value="C:side of membrane"/>
    <property type="evidence" value="ECO:0007669"/>
    <property type="project" value="UniProtKB-KW"/>
</dbReference>
<evidence type="ECO:0000256" key="4">
    <source>
        <dbReference type="ARBA" id="ARBA00022622"/>
    </source>
</evidence>
<accession>A0AAV3PZB4</accession>
<dbReference type="GO" id="GO:0005886">
    <property type="term" value="C:plasma membrane"/>
    <property type="evidence" value="ECO:0007669"/>
    <property type="project" value="UniProtKB-SubCell"/>
</dbReference>
<keyword evidence="4" id="KW-0472">Membrane</keyword>
<dbReference type="SMART" id="SM00499">
    <property type="entry name" value="AAI"/>
    <property type="match status" value="2"/>
</dbReference>
<organism evidence="11 12">
    <name type="scientific">Lithospermum erythrorhizon</name>
    <name type="common">Purple gromwell</name>
    <name type="synonym">Lithospermum officinale var. erythrorhizon</name>
    <dbReference type="NCBI Taxonomy" id="34254"/>
    <lineage>
        <taxon>Eukaryota</taxon>
        <taxon>Viridiplantae</taxon>
        <taxon>Streptophyta</taxon>
        <taxon>Embryophyta</taxon>
        <taxon>Tracheophyta</taxon>
        <taxon>Spermatophyta</taxon>
        <taxon>Magnoliopsida</taxon>
        <taxon>eudicotyledons</taxon>
        <taxon>Gunneridae</taxon>
        <taxon>Pentapetalae</taxon>
        <taxon>asterids</taxon>
        <taxon>lamiids</taxon>
        <taxon>Boraginales</taxon>
        <taxon>Boraginaceae</taxon>
        <taxon>Boraginoideae</taxon>
        <taxon>Lithospermeae</taxon>
        <taxon>Lithospermum</taxon>
    </lineage>
</organism>
<evidence type="ECO:0000256" key="7">
    <source>
        <dbReference type="ARBA" id="ARBA00023180"/>
    </source>
</evidence>
<dbReference type="CDD" id="cd00010">
    <property type="entry name" value="AAI_LTSS"/>
    <property type="match status" value="2"/>
</dbReference>
<comment type="caution">
    <text evidence="11">The sequence shown here is derived from an EMBL/GenBank/DDBJ whole genome shotgun (WGS) entry which is preliminary data.</text>
</comment>
<proteinExistence type="inferred from homology"/>